<keyword evidence="3" id="KW-1185">Reference proteome</keyword>
<feature type="compositionally biased region" description="Acidic residues" evidence="1">
    <location>
        <begin position="87"/>
        <end position="97"/>
    </location>
</feature>
<evidence type="ECO:0000256" key="1">
    <source>
        <dbReference type="SAM" id="MobiDB-lite"/>
    </source>
</evidence>
<accession>A0ABR3WRX1</accession>
<comment type="caution">
    <text evidence="2">The sequence shown here is derived from an EMBL/GenBank/DDBJ whole genome shotgun (WGS) entry which is preliminary data.</text>
</comment>
<feature type="region of interest" description="Disordered" evidence="1">
    <location>
        <begin position="78"/>
        <end position="119"/>
    </location>
</feature>
<gene>
    <name evidence="2" type="ORF">Plec18167_009077</name>
</gene>
<name>A0ABR3WRX1_9EURO</name>
<sequence>MGPSVRRNLFHHHLSRRPASTASTPPIDEGHEIAGRSHVARTASTAELAGPSSLGSGSVDNGDIVVKDKNGGYRLDIPVLSPMMTSEEGDEVPMEGVEEGRPSAGSGGTGVGSVSDTDISGREKEKILNLIHQSLRNKVAALDEDNWMYELEDERQI</sequence>
<organism evidence="2 3">
    <name type="scientific">Paecilomyces lecythidis</name>
    <dbReference type="NCBI Taxonomy" id="3004212"/>
    <lineage>
        <taxon>Eukaryota</taxon>
        <taxon>Fungi</taxon>
        <taxon>Dikarya</taxon>
        <taxon>Ascomycota</taxon>
        <taxon>Pezizomycotina</taxon>
        <taxon>Eurotiomycetes</taxon>
        <taxon>Eurotiomycetidae</taxon>
        <taxon>Eurotiales</taxon>
        <taxon>Thermoascaceae</taxon>
        <taxon>Paecilomyces</taxon>
    </lineage>
</organism>
<feature type="region of interest" description="Disordered" evidence="1">
    <location>
        <begin position="1"/>
        <end position="63"/>
    </location>
</feature>
<dbReference type="EMBL" id="JAVDPF010000051">
    <property type="protein sequence ID" value="KAL1866409.1"/>
    <property type="molecule type" value="Genomic_DNA"/>
</dbReference>
<evidence type="ECO:0000313" key="2">
    <source>
        <dbReference type="EMBL" id="KAL1866409.1"/>
    </source>
</evidence>
<proteinExistence type="predicted"/>
<protein>
    <submittedName>
        <fullName evidence="2">Uncharacterized protein</fullName>
    </submittedName>
</protein>
<evidence type="ECO:0000313" key="3">
    <source>
        <dbReference type="Proteomes" id="UP001583193"/>
    </source>
</evidence>
<dbReference type="Proteomes" id="UP001583193">
    <property type="component" value="Unassembled WGS sequence"/>
</dbReference>
<reference evidence="2 3" key="1">
    <citation type="journal article" date="2024" name="IMA Fungus">
        <title>IMA Genome - F19 : A genome assembly and annotation guide to empower mycologists, including annotated draft genome sequences of Ceratocystis pirilliformis, Diaporthe australafricana, Fusarium ophioides, Paecilomyces lecythidis, and Sporothrix stenoceras.</title>
        <authorList>
            <person name="Aylward J."/>
            <person name="Wilson A.M."/>
            <person name="Visagie C.M."/>
            <person name="Spraker J."/>
            <person name="Barnes I."/>
            <person name="Buitendag C."/>
            <person name="Ceriani C."/>
            <person name="Del Mar Angel L."/>
            <person name="du Plessis D."/>
            <person name="Fuchs T."/>
            <person name="Gasser K."/>
            <person name="Kramer D."/>
            <person name="Li W."/>
            <person name="Munsamy K."/>
            <person name="Piso A."/>
            <person name="Price J.L."/>
            <person name="Sonnekus B."/>
            <person name="Thomas C."/>
            <person name="van der Nest A."/>
            <person name="van Dijk A."/>
            <person name="van Heerden A."/>
            <person name="van Vuuren N."/>
            <person name="Yilmaz N."/>
            <person name="Duong T.A."/>
            <person name="van der Merwe N.A."/>
            <person name="Wingfield M.J."/>
            <person name="Wingfield B.D."/>
        </authorList>
    </citation>
    <scope>NUCLEOTIDE SEQUENCE [LARGE SCALE GENOMIC DNA]</scope>
    <source>
        <strain evidence="2 3">CMW 18167</strain>
    </source>
</reference>